<dbReference type="GO" id="GO:0008233">
    <property type="term" value="F:peptidase activity"/>
    <property type="evidence" value="ECO:0007669"/>
    <property type="project" value="InterPro"/>
</dbReference>
<dbReference type="PANTHER" id="PTHR36844:SF1">
    <property type="entry name" value="PROTEASE PRSW"/>
    <property type="match status" value="1"/>
</dbReference>
<protein>
    <recommendedName>
        <fullName evidence="4">PrsW family intramembrane metalloprotease</fullName>
    </recommendedName>
</protein>
<dbReference type="RefSeq" id="WP_066839250.1">
    <property type="nucleotide sequence ID" value="NZ_LSTQ01000010.1"/>
</dbReference>
<dbReference type="PROSITE" id="PS51257">
    <property type="entry name" value="PROKAR_LIPOPROTEIN"/>
    <property type="match status" value="1"/>
</dbReference>
<feature type="transmembrane region" description="Helical" evidence="1">
    <location>
        <begin position="5"/>
        <end position="28"/>
    </location>
</feature>
<reference evidence="3" key="1">
    <citation type="submission" date="2016-02" db="EMBL/GenBank/DDBJ databases">
        <authorList>
            <person name="Kaur G."/>
            <person name="Nair G.R."/>
            <person name="Mayilraj S."/>
        </authorList>
    </citation>
    <scope>NUCLEOTIDE SEQUENCE [LARGE SCALE GENOMIC DNA]</scope>
    <source>
        <strain evidence="3">GA-15</strain>
    </source>
</reference>
<dbReference type="PANTHER" id="PTHR36844">
    <property type="entry name" value="PROTEASE PRSW"/>
    <property type="match status" value="1"/>
</dbReference>
<feature type="transmembrane region" description="Helical" evidence="1">
    <location>
        <begin position="74"/>
        <end position="97"/>
    </location>
</feature>
<feature type="transmembrane region" description="Helical" evidence="1">
    <location>
        <begin position="34"/>
        <end position="53"/>
    </location>
</feature>
<accession>A0A177IMI0</accession>
<evidence type="ECO:0008006" key="4">
    <source>
        <dbReference type="Google" id="ProtNLM"/>
    </source>
</evidence>
<proteinExistence type="predicted"/>
<dbReference type="OrthoDB" id="9785431at2"/>
<keyword evidence="3" id="KW-1185">Reference proteome</keyword>
<dbReference type="Pfam" id="PF13367">
    <property type="entry name" value="PrsW-protease"/>
    <property type="match status" value="1"/>
</dbReference>
<keyword evidence="1" id="KW-0812">Transmembrane</keyword>
<evidence type="ECO:0000256" key="1">
    <source>
        <dbReference type="SAM" id="Phobius"/>
    </source>
</evidence>
<evidence type="ECO:0000313" key="2">
    <source>
        <dbReference type="EMBL" id="OAH30038.1"/>
    </source>
</evidence>
<sequence>MSKFFYILTIISMVIGGCVAGFMFLTAILMSPGLGVISLMLTAVYFAIVIFLLSRLPFWPKKKPGQSRLWVHAALLWGGGVSILLSLPMSTPLIEIFAYTSSHSSAASWAGAYPEEIVKALGVVIICLAFTQLSRPWHGLLVGAVIGLGFETVENVLYGASGAQLHPDSDWLGFWQSWGLRVLAGPGIHIMCTAIAGWGIGWALFAANESRLWRIRMVIGWWLVAFAIHFAWNYDLVALTPMVIKVLIIMVAMYYIFARLCIVSTKLYREDVGHSYTSEIITRPDLKCHQTQ</sequence>
<dbReference type="AlphaFoldDB" id="A0A177IMI0"/>
<feature type="transmembrane region" description="Helical" evidence="1">
    <location>
        <begin position="140"/>
        <end position="158"/>
    </location>
</feature>
<feature type="transmembrane region" description="Helical" evidence="1">
    <location>
        <begin position="117"/>
        <end position="133"/>
    </location>
</feature>
<feature type="transmembrane region" description="Helical" evidence="1">
    <location>
        <begin position="238"/>
        <end position="257"/>
    </location>
</feature>
<keyword evidence="1" id="KW-0472">Membrane</keyword>
<gene>
    <name evidence="2" type="ORF">AYJ05_09470</name>
</gene>
<dbReference type="STRING" id="1705.CA21670_13330"/>
<keyword evidence="1" id="KW-1133">Transmembrane helix</keyword>
<comment type="caution">
    <text evidence="2">The sequence shown here is derived from an EMBL/GenBank/DDBJ whole genome shotgun (WGS) entry which is preliminary data.</text>
</comment>
<organism evidence="2 3">
    <name type="scientific">Corynebacterium stationis</name>
    <dbReference type="NCBI Taxonomy" id="1705"/>
    <lineage>
        <taxon>Bacteria</taxon>
        <taxon>Bacillati</taxon>
        <taxon>Actinomycetota</taxon>
        <taxon>Actinomycetes</taxon>
        <taxon>Mycobacteriales</taxon>
        <taxon>Corynebacteriaceae</taxon>
        <taxon>Corynebacterium</taxon>
    </lineage>
</organism>
<name>A0A177IMI0_9CORY</name>
<dbReference type="EMBL" id="LSTQ01000010">
    <property type="protein sequence ID" value="OAH30038.1"/>
    <property type="molecule type" value="Genomic_DNA"/>
</dbReference>
<dbReference type="InterPro" id="IPR026898">
    <property type="entry name" value="PrsW"/>
</dbReference>
<dbReference type="Proteomes" id="UP000076947">
    <property type="component" value="Unassembled WGS sequence"/>
</dbReference>
<feature type="transmembrane region" description="Helical" evidence="1">
    <location>
        <begin position="178"/>
        <end position="205"/>
    </location>
</feature>
<evidence type="ECO:0000313" key="3">
    <source>
        <dbReference type="Proteomes" id="UP000076947"/>
    </source>
</evidence>
<feature type="transmembrane region" description="Helical" evidence="1">
    <location>
        <begin position="212"/>
        <end position="232"/>
    </location>
</feature>